<keyword evidence="1" id="KW-0472">Membrane</keyword>
<evidence type="ECO:0000313" key="3">
    <source>
        <dbReference type="Proteomes" id="UP001208114"/>
    </source>
</evidence>
<keyword evidence="3" id="KW-1185">Reference proteome</keyword>
<feature type="transmembrane region" description="Helical" evidence="1">
    <location>
        <begin position="12"/>
        <end position="31"/>
    </location>
</feature>
<proteinExistence type="predicted"/>
<name>A0ABT2VTT4_9FLAO</name>
<evidence type="ECO:0000256" key="1">
    <source>
        <dbReference type="SAM" id="Phobius"/>
    </source>
</evidence>
<dbReference type="EMBL" id="JAOTEN010000001">
    <property type="protein sequence ID" value="MCU7613402.1"/>
    <property type="molecule type" value="Genomic_DNA"/>
</dbReference>
<protein>
    <recommendedName>
        <fullName evidence="4">Transcription termination factor Rho</fullName>
    </recommendedName>
</protein>
<evidence type="ECO:0008006" key="4">
    <source>
        <dbReference type="Google" id="ProtNLM"/>
    </source>
</evidence>
<evidence type="ECO:0000313" key="2">
    <source>
        <dbReference type="EMBL" id="MCU7613402.1"/>
    </source>
</evidence>
<feature type="transmembrane region" description="Helical" evidence="1">
    <location>
        <begin position="110"/>
        <end position="127"/>
    </location>
</feature>
<dbReference type="Proteomes" id="UP001208114">
    <property type="component" value="Unassembled WGS sequence"/>
</dbReference>
<organism evidence="2 3">
    <name type="scientific">Chryseobacterium gilvum</name>
    <dbReference type="NCBI Taxonomy" id="2976534"/>
    <lineage>
        <taxon>Bacteria</taxon>
        <taxon>Pseudomonadati</taxon>
        <taxon>Bacteroidota</taxon>
        <taxon>Flavobacteriia</taxon>
        <taxon>Flavobacteriales</taxon>
        <taxon>Weeksellaceae</taxon>
        <taxon>Chryseobacterium group</taxon>
        <taxon>Chryseobacterium</taxon>
    </lineage>
</organism>
<comment type="caution">
    <text evidence="2">The sequence shown here is derived from an EMBL/GenBank/DDBJ whole genome shotgun (WGS) entry which is preliminary data.</text>
</comment>
<feature type="transmembrane region" description="Helical" evidence="1">
    <location>
        <begin position="51"/>
        <end position="69"/>
    </location>
</feature>
<keyword evidence="1" id="KW-1133">Transmembrane helix</keyword>
<reference evidence="3" key="1">
    <citation type="submission" date="2023-07" db="EMBL/GenBank/DDBJ databases">
        <title>Chryseobacterium sp. GMJ5 Genome sequencing and assembly.</title>
        <authorList>
            <person name="Jung Y."/>
        </authorList>
    </citation>
    <scope>NUCLEOTIDE SEQUENCE [LARGE SCALE GENOMIC DNA]</scope>
    <source>
        <strain evidence="3">GMJ5</strain>
    </source>
</reference>
<accession>A0ABT2VTT4</accession>
<feature type="transmembrane region" description="Helical" evidence="1">
    <location>
        <begin position="76"/>
        <end position="98"/>
    </location>
</feature>
<dbReference type="RefSeq" id="WP_262989250.1">
    <property type="nucleotide sequence ID" value="NZ_JAOTEN010000001.1"/>
</dbReference>
<gene>
    <name evidence="2" type="ORF">N0B16_03035</name>
</gene>
<keyword evidence="1" id="KW-0812">Transmembrane</keyword>
<sequence length="144" mass="17166">MEKKVFKYKIIGVLLFLIELFIFILFTYGSYDSFIEFGSNEIFSRENMTFVFASVIAFTSLLCVISILLRFRKTILILNVHYSIILFFFLFALVELIYENDYFVDDNLKFIVVFLIISTLLFIINFFKYKKIDFLEIEDLGKLE</sequence>